<dbReference type="SUPFAM" id="SSF48150">
    <property type="entry name" value="DNA-glycosylase"/>
    <property type="match status" value="1"/>
</dbReference>
<dbReference type="InterPro" id="IPR011257">
    <property type="entry name" value="DNA_glycosylase"/>
</dbReference>
<dbReference type="GO" id="GO:0046872">
    <property type="term" value="F:metal ion binding"/>
    <property type="evidence" value="ECO:0007669"/>
    <property type="project" value="UniProtKB-KW"/>
</dbReference>
<dbReference type="GO" id="GO:0006298">
    <property type="term" value="P:mismatch repair"/>
    <property type="evidence" value="ECO:0007669"/>
    <property type="project" value="TreeGrafter"/>
</dbReference>
<dbReference type="EMBL" id="UOFR01000070">
    <property type="protein sequence ID" value="VAW99929.1"/>
    <property type="molecule type" value="Genomic_DNA"/>
</dbReference>
<dbReference type="InterPro" id="IPR004036">
    <property type="entry name" value="Endonuclease-III-like_CS2"/>
</dbReference>
<name>A0A3B1ANX0_9ZZZZ</name>
<gene>
    <name evidence="15" type="ORF">MNBD_GAMMA21-2411</name>
</gene>
<dbReference type="FunFam" id="1.10.340.30:FF:000002">
    <property type="entry name" value="Adenine DNA glycosylase"/>
    <property type="match status" value="1"/>
</dbReference>
<dbReference type="InterPro" id="IPR023170">
    <property type="entry name" value="HhH_base_excis_C"/>
</dbReference>
<evidence type="ECO:0000256" key="5">
    <source>
        <dbReference type="ARBA" id="ARBA00022023"/>
    </source>
</evidence>
<dbReference type="Gene3D" id="1.10.1670.10">
    <property type="entry name" value="Helix-hairpin-Helix base-excision DNA repair enzymes (C-terminal)"/>
    <property type="match status" value="1"/>
</dbReference>
<dbReference type="InterPro" id="IPR000445">
    <property type="entry name" value="HhH_motif"/>
</dbReference>
<proteinExistence type="inferred from homology"/>
<dbReference type="CDD" id="cd03431">
    <property type="entry name" value="NUDIX_DNA_Glycosylase_C-MutY"/>
    <property type="match status" value="1"/>
</dbReference>
<dbReference type="CDD" id="cd00056">
    <property type="entry name" value="ENDO3c"/>
    <property type="match status" value="1"/>
</dbReference>
<evidence type="ECO:0000256" key="12">
    <source>
        <dbReference type="ARBA" id="ARBA00023204"/>
    </source>
</evidence>
<evidence type="ECO:0000256" key="8">
    <source>
        <dbReference type="ARBA" id="ARBA00022763"/>
    </source>
</evidence>
<dbReference type="PANTHER" id="PTHR42944:SF1">
    <property type="entry name" value="ADENINE DNA GLYCOSYLASE"/>
    <property type="match status" value="1"/>
</dbReference>
<dbReference type="Gene3D" id="1.10.340.30">
    <property type="entry name" value="Hypothetical protein, domain 2"/>
    <property type="match status" value="1"/>
</dbReference>
<dbReference type="InterPro" id="IPR015797">
    <property type="entry name" value="NUDIX_hydrolase-like_dom_sf"/>
</dbReference>
<keyword evidence="9 15" id="KW-0378">Hydrolase</keyword>
<accession>A0A3B1ANX0</accession>
<keyword evidence="6" id="KW-0004">4Fe-4S</keyword>
<comment type="cofactor">
    <cofactor evidence="2">
        <name>[4Fe-4S] cluster</name>
        <dbReference type="ChEBI" id="CHEBI:49883"/>
    </cofactor>
</comment>
<dbReference type="InterPro" id="IPR003265">
    <property type="entry name" value="HhH-GPD_domain"/>
</dbReference>
<keyword evidence="10" id="KW-0408">Iron</keyword>
<evidence type="ECO:0000256" key="4">
    <source>
        <dbReference type="ARBA" id="ARBA00012045"/>
    </source>
</evidence>
<dbReference type="EC" id="3.2.2.31" evidence="4"/>
<keyword evidence="8" id="KW-0227">DNA damage</keyword>
<dbReference type="Pfam" id="PF14815">
    <property type="entry name" value="NUDIX_4"/>
    <property type="match status" value="1"/>
</dbReference>
<dbReference type="PANTHER" id="PTHR42944">
    <property type="entry name" value="ADENINE DNA GLYCOSYLASE"/>
    <property type="match status" value="1"/>
</dbReference>
<evidence type="ECO:0000256" key="6">
    <source>
        <dbReference type="ARBA" id="ARBA00022485"/>
    </source>
</evidence>
<comment type="catalytic activity">
    <reaction evidence="1">
        <text>Hydrolyzes free adenine bases from 7,8-dihydro-8-oxoguanine:adenine mismatched double-stranded DNA, leaving an apurinic site.</text>
        <dbReference type="EC" id="3.2.2.31"/>
    </reaction>
</comment>
<evidence type="ECO:0000313" key="15">
    <source>
        <dbReference type="EMBL" id="VAW99929.1"/>
    </source>
</evidence>
<evidence type="ECO:0000256" key="13">
    <source>
        <dbReference type="ARBA" id="ARBA00023295"/>
    </source>
</evidence>
<feature type="domain" description="HhH-GPD" evidence="14">
    <location>
        <begin position="40"/>
        <end position="191"/>
    </location>
</feature>
<keyword evidence="13 15" id="KW-0326">Glycosidase</keyword>
<evidence type="ECO:0000256" key="3">
    <source>
        <dbReference type="ARBA" id="ARBA00008343"/>
    </source>
</evidence>
<dbReference type="GO" id="GO:0034039">
    <property type="term" value="F:8-oxo-7,8-dihydroguanine DNA N-glycosylase activity"/>
    <property type="evidence" value="ECO:0007669"/>
    <property type="project" value="TreeGrafter"/>
</dbReference>
<dbReference type="AlphaFoldDB" id="A0A3B1ANX0"/>
<evidence type="ECO:0000256" key="9">
    <source>
        <dbReference type="ARBA" id="ARBA00022801"/>
    </source>
</evidence>
<evidence type="ECO:0000256" key="11">
    <source>
        <dbReference type="ARBA" id="ARBA00023014"/>
    </source>
</evidence>
<organism evidence="15">
    <name type="scientific">hydrothermal vent metagenome</name>
    <dbReference type="NCBI Taxonomy" id="652676"/>
    <lineage>
        <taxon>unclassified sequences</taxon>
        <taxon>metagenomes</taxon>
        <taxon>ecological metagenomes</taxon>
    </lineage>
</organism>
<dbReference type="Pfam" id="PF00633">
    <property type="entry name" value="HHH"/>
    <property type="match status" value="1"/>
</dbReference>
<dbReference type="NCBIfam" id="NF008132">
    <property type="entry name" value="PRK10880.1"/>
    <property type="match status" value="1"/>
</dbReference>
<dbReference type="GO" id="GO:0032357">
    <property type="term" value="F:oxidized purine DNA binding"/>
    <property type="evidence" value="ECO:0007669"/>
    <property type="project" value="TreeGrafter"/>
</dbReference>
<dbReference type="GO" id="GO:0000701">
    <property type="term" value="F:purine-specific mismatch base pair DNA N-glycosylase activity"/>
    <property type="evidence" value="ECO:0007669"/>
    <property type="project" value="UniProtKB-EC"/>
</dbReference>
<evidence type="ECO:0000256" key="1">
    <source>
        <dbReference type="ARBA" id="ARBA00000843"/>
    </source>
</evidence>
<evidence type="ECO:0000256" key="2">
    <source>
        <dbReference type="ARBA" id="ARBA00001966"/>
    </source>
</evidence>
<dbReference type="GO" id="GO:0035485">
    <property type="term" value="F:adenine/guanine mispair binding"/>
    <property type="evidence" value="ECO:0007669"/>
    <property type="project" value="TreeGrafter"/>
</dbReference>
<dbReference type="NCBIfam" id="TIGR01084">
    <property type="entry name" value="mutY"/>
    <property type="match status" value="1"/>
</dbReference>
<dbReference type="GO" id="GO:0006284">
    <property type="term" value="P:base-excision repair"/>
    <property type="evidence" value="ECO:0007669"/>
    <property type="project" value="InterPro"/>
</dbReference>
<dbReference type="GO" id="GO:0051539">
    <property type="term" value="F:4 iron, 4 sulfur cluster binding"/>
    <property type="evidence" value="ECO:0007669"/>
    <property type="project" value="UniProtKB-KW"/>
</dbReference>
<protein>
    <recommendedName>
        <fullName evidence="5">Adenine DNA glycosylase</fullName>
        <ecNumber evidence="4">3.2.2.31</ecNumber>
    </recommendedName>
</protein>
<keyword evidence="7" id="KW-0479">Metal-binding</keyword>
<dbReference type="SUPFAM" id="SSF55811">
    <property type="entry name" value="Nudix"/>
    <property type="match status" value="1"/>
</dbReference>
<dbReference type="Gene3D" id="3.90.79.10">
    <property type="entry name" value="Nucleoside Triphosphate Pyrophosphohydrolase"/>
    <property type="match status" value="1"/>
</dbReference>
<comment type="similarity">
    <text evidence="3">Belongs to the Nth/MutY family.</text>
</comment>
<dbReference type="PROSITE" id="PS01155">
    <property type="entry name" value="ENDONUCLEASE_III_2"/>
    <property type="match status" value="1"/>
</dbReference>
<dbReference type="InterPro" id="IPR029119">
    <property type="entry name" value="MutY_C"/>
</dbReference>
<evidence type="ECO:0000259" key="14">
    <source>
        <dbReference type="SMART" id="SM00478"/>
    </source>
</evidence>
<keyword evidence="12" id="KW-0234">DNA repair</keyword>
<keyword evidence="11" id="KW-0411">Iron-sulfur</keyword>
<evidence type="ECO:0000256" key="7">
    <source>
        <dbReference type="ARBA" id="ARBA00022723"/>
    </source>
</evidence>
<sequence>MKNLNNIAPPLLHWYKSHGRFNLPWQQPRSAYRVWISEIMLQQTQVTTVIPYFARFMQSFKDIEALAIAPLDAVLHQWTGLGYYARARNLHKAAEQILSEHHGEFPTDFEQVLALPGIGRSTAGAILAQAFGQRHAILDGNVKRVLTRYYAIEGWPGHKPIEQILWDKAELNTPAENLVDYTQAIMDLGATLCKRTKPDCPACPLNTHCQAHASGQETDFPTPKAKKTKPTKQTCMLMIHDKSSEHILLKRRPPSGIWGGLWSFPECQTDDDISDWCLHNLQLSVSATEPLTALRHTFSHYHLDIQPVKVRASPIGVMDSEQLFWYNTRQPDERGLPAPVKTLLDQLAMDSKEPITASEE</sequence>
<evidence type="ECO:0000256" key="10">
    <source>
        <dbReference type="ARBA" id="ARBA00023004"/>
    </source>
</evidence>
<dbReference type="InterPro" id="IPR005760">
    <property type="entry name" value="A/G_AdeGlyc_MutY"/>
</dbReference>
<reference evidence="15" key="1">
    <citation type="submission" date="2018-06" db="EMBL/GenBank/DDBJ databases">
        <authorList>
            <person name="Zhirakovskaya E."/>
        </authorList>
    </citation>
    <scope>NUCLEOTIDE SEQUENCE</scope>
</reference>
<dbReference type="InterPro" id="IPR044298">
    <property type="entry name" value="MIG/MutY"/>
</dbReference>
<dbReference type="Pfam" id="PF00730">
    <property type="entry name" value="HhH-GPD"/>
    <property type="match status" value="1"/>
</dbReference>
<dbReference type="SMART" id="SM00478">
    <property type="entry name" value="ENDO3c"/>
    <property type="match status" value="1"/>
</dbReference>